<dbReference type="EMBL" id="JALPTH010000008">
    <property type="protein sequence ID" value="MCK8677847.1"/>
    <property type="molecule type" value="Genomic_DNA"/>
</dbReference>
<keyword evidence="3" id="KW-1185">Reference proteome</keyword>
<evidence type="ECO:0000313" key="2">
    <source>
        <dbReference type="EMBL" id="MCK8677847.1"/>
    </source>
</evidence>
<feature type="compositionally biased region" description="Low complexity" evidence="1">
    <location>
        <begin position="185"/>
        <end position="194"/>
    </location>
</feature>
<gene>
    <name evidence="2" type="ORF">M1O15_10655</name>
</gene>
<dbReference type="InterPro" id="IPR047919">
    <property type="entry name" value="SCO3374-like"/>
</dbReference>
<accession>A0ABT0I947</accession>
<proteinExistence type="predicted"/>
<evidence type="ECO:0000313" key="3">
    <source>
        <dbReference type="Proteomes" id="UP001522868"/>
    </source>
</evidence>
<feature type="region of interest" description="Disordered" evidence="1">
    <location>
        <begin position="175"/>
        <end position="194"/>
    </location>
</feature>
<protein>
    <submittedName>
        <fullName evidence="2">SCO3374 family protein</fullName>
    </submittedName>
</protein>
<organism evidence="2 3">
    <name type="scientific">Streptomyces lichenis</name>
    <dbReference type="NCBI Taxonomy" id="2306967"/>
    <lineage>
        <taxon>Bacteria</taxon>
        <taxon>Bacillati</taxon>
        <taxon>Actinomycetota</taxon>
        <taxon>Actinomycetes</taxon>
        <taxon>Kitasatosporales</taxon>
        <taxon>Streptomycetaceae</taxon>
        <taxon>Streptomyces</taxon>
    </lineage>
</organism>
<dbReference type="Proteomes" id="UP001522868">
    <property type="component" value="Unassembled WGS sequence"/>
</dbReference>
<dbReference type="RefSeq" id="WP_248633227.1">
    <property type="nucleotide sequence ID" value="NZ_JALPTH010000008.1"/>
</dbReference>
<comment type="caution">
    <text evidence="2">The sequence shown here is derived from an EMBL/GenBank/DDBJ whole genome shotgun (WGS) entry which is preliminary data.</text>
</comment>
<reference evidence="2 3" key="1">
    <citation type="submission" date="2022-04" db="EMBL/GenBank/DDBJ databases">
        <title>Streptomyces sp. nov. LCR6-01 isolated from Lichen of Dirinaria sp.</title>
        <authorList>
            <person name="Kanchanasin P."/>
            <person name="Tanasupawat S."/>
            <person name="Phongsopitanun W."/>
        </authorList>
    </citation>
    <scope>NUCLEOTIDE SEQUENCE [LARGE SCALE GENOMIC DNA]</scope>
    <source>
        <strain evidence="2 3">LCR6-01</strain>
    </source>
</reference>
<sequence length="270" mass="27469">MVVDMVVNSVTGPRADGHPPVAHAVGVCPPLVRAVGAGPPLVRAVPVPRPRRGEAPEARAAGGREVARWYAERLGWAVEVEGGADRDRARLVTGVRFDVLELPAEAGHAVLRLLGGGRPGWPVAVAGGRMRVLVAPGGAEELPALLDWLEWRGITLDLTALGAGGLMDAPLPPGWAAGPQGGRSGSAAPGGRWLRPPLPGVALERVLPAVPGTPDGPGRPGGAAAAGDGAPCLVRLVAAAAAECHRVRCGRHRRPGAEPAGWPAQPFAAS</sequence>
<name>A0ABT0I947_9ACTN</name>
<dbReference type="NCBIfam" id="NF040464">
    <property type="entry name" value="SCO3374_fam"/>
    <property type="match status" value="1"/>
</dbReference>
<evidence type="ECO:0000256" key="1">
    <source>
        <dbReference type="SAM" id="MobiDB-lite"/>
    </source>
</evidence>